<keyword evidence="3" id="KW-1185">Reference proteome</keyword>
<dbReference type="SUPFAM" id="SSF55486">
    <property type="entry name" value="Metalloproteases ('zincins'), catalytic domain"/>
    <property type="match status" value="2"/>
</dbReference>
<dbReference type="GO" id="GO:0016485">
    <property type="term" value="P:protein processing"/>
    <property type="evidence" value="ECO:0007669"/>
    <property type="project" value="TreeGrafter"/>
</dbReference>
<reference evidence="4" key="2">
    <citation type="submission" date="2015-08" db="UniProtKB">
        <authorList>
            <consortium name="WormBaseParasite"/>
        </authorList>
    </citation>
    <scope>IDENTIFICATION</scope>
</reference>
<dbReference type="InterPro" id="IPR042089">
    <property type="entry name" value="Peptidase_M13_dom_2"/>
</dbReference>
<dbReference type="WBParaSite" id="SVE_1917300.1">
    <property type="protein sequence ID" value="SVE_1917300.1"/>
    <property type="gene ID" value="SVE_1917300"/>
</dbReference>
<keyword evidence="1" id="KW-0732">Signal</keyword>
<feature type="domain" description="Peptidase M13 C-terminal" evidence="2">
    <location>
        <begin position="278"/>
        <end position="486"/>
    </location>
</feature>
<dbReference type="PRINTS" id="PR00786">
    <property type="entry name" value="NEPRILYSIN"/>
</dbReference>
<feature type="chain" id="PRO_5005330443" evidence="1">
    <location>
        <begin position="24"/>
        <end position="488"/>
    </location>
</feature>
<accession>A0A0K0G372</accession>
<evidence type="ECO:0000259" key="2">
    <source>
        <dbReference type="Pfam" id="PF01431"/>
    </source>
</evidence>
<dbReference type="PROSITE" id="PS51885">
    <property type="entry name" value="NEPRILYSIN"/>
    <property type="match status" value="1"/>
</dbReference>
<dbReference type="GO" id="GO:0004222">
    <property type="term" value="F:metalloendopeptidase activity"/>
    <property type="evidence" value="ECO:0007669"/>
    <property type="project" value="InterPro"/>
</dbReference>
<dbReference type="Gene3D" id="1.10.1380.10">
    <property type="entry name" value="Neutral endopeptidase , domain2"/>
    <property type="match status" value="1"/>
</dbReference>
<organism evidence="3 4">
    <name type="scientific">Strongyloides venezuelensis</name>
    <name type="common">Threadworm</name>
    <dbReference type="NCBI Taxonomy" id="75913"/>
    <lineage>
        <taxon>Eukaryota</taxon>
        <taxon>Metazoa</taxon>
        <taxon>Ecdysozoa</taxon>
        <taxon>Nematoda</taxon>
        <taxon>Chromadorea</taxon>
        <taxon>Rhabditida</taxon>
        <taxon>Tylenchina</taxon>
        <taxon>Panagrolaimomorpha</taxon>
        <taxon>Strongyloidoidea</taxon>
        <taxon>Strongyloididae</taxon>
        <taxon>Strongyloides</taxon>
    </lineage>
</organism>
<dbReference type="Proteomes" id="UP000035680">
    <property type="component" value="Unassembled WGS sequence"/>
</dbReference>
<evidence type="ECO:0000313" key="3">
    <source>
        <dbReference type="Proteomes" id="UP000035680"/>
    </source>
</evidence>
<dbReference type="PANTHER" id="PTHR11733">
    <property type="entry name" value="ZINC METALLOPROTEASE FAMILY M13 NEPRILYSIN-RELATED"/>
    <property type="match status" value="1"/>
</dbReference>
<dbReference type="Gene3D" id="3.40.390.10">
    <property type="entry name" value="Collagenase (Catalytic Domain)"/>
    <property type="match status" value="2"/>
</dbReference>
<dbReference type="InterPro" id="IPR000718">
    <property type="entry name" value="Peptidase_M13"/>
</dbReference>
<protein>
    <submittedName>
        <fullName evidence="4">Phosphate-regulating neutral endopeptidase (inferred by orthology to a human protein)</fullName>
    </submittedName>
</protein>
<evidence type="ECO:0000313" key="4">
    <source>
        <dbReference type="WBParaSite" id="SVE_1917300.1"/>
    </source>
</evidence>
<proteinExistence type="predicted"/>
<sequence>MNAFIVILYIYTFFSASQKGALGFFGIKFDGKKENTPDMYSNPATVSLYEYLDPDVNPCDNFYKYACGKWIKSMEMLNKGEKNISIRSVQTNFLIFSDEALMGKYNLESKAIYNIYKLREKCKQLPKDKIKYCQSEIYNFGKYAVISLFIQKNEIRSKLYDDYIYIEDMIKRLKKEFRLLIDKKKDMFDEETRNYFKYKLDKMKFLKNLDLHDLSNMHLMESCYDNIGIIYYNIRIENFLENIKQIKKSQNNHTNNPTACMEKIFQPDKYMNSFAFSNGIYNPDGNYFSFSSDAVNQPWFSKKFPHSLNYGGIGTLIGHEIIRAFDSENYRRILEGENKNEFNVTTSSIKNFKEESDCFVEQYSVQKENITDKNINGSLTLARNIADNGGQKIAFRAYMNYLQSNGDKDSSVPAYEKFNKEQLFFIGAARRHCSYETEDILEKQIETNEYTPSEIRVNTAFSNSVYFYRAFSCPETTKMNDQLKCDLW</sequence>
<dbReference type="Pfam" id="PF01431">
    <property type="entry name" value="Peptidase_M13"/>
    <property type="match status" value="1"/>
</dbReference>
<evidence type="ECO:0000256" key="1">
    <source>
        <dbReference type="SAM" id="SignalP"/>
    </source>
</evidence>
<dbReference type="InterPro" id="IPR024079">
    <property type="entry name" value="MetalloPept_cat_dom_sf"/>
</dbReference>
<dbReference type="InterPro" id="IPR018497">
    <property type="entry name" value="Peptidase_M13_C"/>
</dbReference>
<feature type="signal peptide" evidence="1">
    <location>
        <begin position="1"/>
        <end position="23"/>
    </location>
</feature>
<name>A0A0K0G372_STRVS</name>
<dbReference type="PANTHER" id="PTHR11733:SF164">
    <property type="entry name" value="NEPRILYSIN"/>
    <property type="match status" value="1"/>
</dbReference>
<reference evidence="3" key="1">
    <citation type="submission" date="2014-07" db="EMBL/GenBank/DDBJ databases">
        <authorList>
            <person name="Martin A.A"/>
            <person name="De Silva N."/>
        </authorList>
    </citation>
    <scope>NUCLEOTIDE SEQUENCE</scope>
</reference>
<dbReference type="GO" id="GO:0005886">
    <property type="term" value="C:plasma membrane"/>
    <property type="evidence" value="ECO:0007669"/>
    <property type="project" value="TreeGrafter"/>
</dbReference>
<dbReference type="AlphaFoldDB" id="A0A0K0G372"/>